<protein>
    <submittedName>
        <fullName evidence="1">Uncharacterized protein</fullName>
    </submittedName>
</protein>
<gene>
    <name evidence="1" type="ORF">nattely_2</name>
</gene>
<reference evidence="2" key="1">
    <citation type="submission" date="2020-02" db="EMBL/GenBank/DDBJ databases">
        <authorList>
            <person name="Olsen N.S."/>
            <person name="Forero-Junco L."/>
            <person name="Kot W."/>
            <person name="Hansen L.H."/>
        </authorList>
    </citation>
    <scope>NUCLEOTIDE SEQUENCE [LARGE SCALE GENOMIC DNA]</scope>
</reference>
<name>A0A6G9LMD0_9CAUD</name>
<dbReference type="EMBL" id="MT119360">
    <property type="protein sequence ID" value="QIQ66169.1"/>
    <property type="molecule type" value="Genomic_DNA"/>
</dbReference>
<dbReference type="Gene3D" id="3.40.50.300">
    <property type="entry name" value="P-loop containing nucleotide triphosphate hydrolases"/>
    <property type="match status" value="1"/>
</dbReference>
<sequence length="532" mass="61902">MKKNTKGEIDLHLILGQAGSGKSSKLFNMIETEMNEGKMRPIILCNKWLLVRSTEKKVSKLNVNHNVRVQTVQSITERTINVQNQLAGIDTIILDEFSQIDYNTLLSLTDACKKVGITRIVAAGDFLQNEPIKGGSYSPMRLIIRQFLLGITSNFFASLNFYPIYEWLKDQSQYNHGVLEVPKDLRTMLKSITYEALLDNWRQNGKVTIRNSQDMRQLLADNLYLFQYDGEYKDKLKKAIMRKDWQIIVADWKQMAVVNKFAYDNGLNGCQTDYYIDIRGYQDENYRNYYKLTQKGYRLINGRDDSIKDDFELMQCIRPTFAIIADSAQGLEFDNVMLVSLLDESVNKGSKYKSWSNFSFNSLYMAMTRHKIEVDLCVDEHGWKDMNRTLDIVPYAKKDMIEEEWLHYCARVNMPAFEALEMYKNKSHYFVNNGYFVSNIGNTVVRFAKGTKTFDIGLKPDYTLLKLWKQYHPNIIDENVEKTLKKSKTNNSNTVILDWINEIGKENIDMSLSVRKFKAKYGKTKSQVEKYL</sequence>
<dbReference type="Pfam" id="PF13604">
    <property type="entry name" value="AAA_30"/>
    <property type="match status" value="1"/>
</dbReference>
<dbReference type="SUPFAM" id="SSF52540">
    <property type="entry name" value="P-loop containing nucleoside triphosphate hydrolases"/>
    <property type="match status" value="1"/>
</dbReference>
<proteinExistence type="predicted"/>
<evidence type="ECO:0000313" key="2">
    <source>
        <dbReference type="Proteomes" id="UP000501773"/>
    </source>
</evidence>
<accession>A0A6G9LMD0</accession>
<dbReference type="Proteomes" id="UP000501773">
    <property type="component" value="Segment"/>
</dbReference>
<keyword evidence="2" id="KW-1185">Reference proteome</keyword>
<evidence type="ECO:0000313" key="1">
    <source>
        <dbReference type="EMBL" id="QIQ66169.1"/>
    </source>
</evidence>
<organism evidence="1 2">
    <name type="scientific">Enterococcus phage nattely</name>
    <dbReference type="NCBI Taxonomy" id="2719593"/>
    <lineage>
        <taxon>Viruses</taxon>
        <taxon>Duplodnaviria</taxon>
        <taxon>Heunggongvirae</taxon>
        <taxon>Uroviricota</taxon>
        <taxon>Caudoviricetes</taxon>
        <taxon>Andrewesvirinae</taxon>
        <taxon>Vipetofemvirus</taxon>
        <taxon>Vipetofemvirus nattely</taxon>
    </lineage>
</organism>
<dbReference type="InterPro" id="IPR027417">
    <property type="entry name" value="P-loop_NTPase"/>
</dbReference>